<evidence type="ECO:0000256" key="5">
    <source>
        <dbReference type="ARBA" id="ARBA00023014"/>
    </source>
</evidence>
<proteinExistence type="predicted"/>
<dbReference type="Proteomes" id="UP000626026">
    <property type="component" value="Unassembled WGS sequence"/>
</dbReference>
<keyword evidence="4" id="KW-0408">Iron</keyword>
<keyword evidence="3" id="KW-0560">Oxidoreductase</keyword>
<keyword evidence="5" id="KW-0411">Iron-sulfur</keyword>
<evidence type="ECO:0000313" key="6">
    <source>
        <dbReference type="EMBL" id="MBC9206531.1"/>
    </source>
</evidence>
<dbReference type="PANTHER" id="PTHR43498:SF1">
    <property type="entry name" value="COB--COM HETERODISULFIDE REDUCTASE IRON-SULFUR SUBUNIT A"/>
    <property type="match status" value="1"/>
</dbReference>
<keyword evidence="2" id="KW-0479">Metal-binding</keyword>
<gene>
    <name evidence="6" type="ORF">IBL26_06755</name>
</gene>
<dbReference type="Pfam" id="PF12831">
    <property type="entry name" value="FAD_oxidored"/>
    <property type="match status" value="1"/>
</dbReference>
<sequence>MAGSTDIDAEVLVCGGGMAGTVAAIAAARAGADTLLVERWGFLGGSATAAAVGQFVGWETEAGRQVIQGTAEEVVRRLERHGASGGHTRFTMSTGHAMDQVSYDPEALKLVLDEMAAEAGVRVLFHATIADVRASGQRIEAVSVQTKAGVLTIHPRVVIDASGDLDVLERAGATFLPLAADEAPQPATMMFRFGPIDFPRFDALSTAERQELARQGVESGALARAALHQSRIPGTHDGWFNISRVSLDATDPFALSAGEMEGRRQAFSAATFLRAHVPGCEDGRLVTLAAQLGIRESRRVQGDYLLTADDLRAQRRFPDAIAVAAYPMDIHPAKGAGLSFETLGGDRAYEIPFRCLIPKGFDNVLVAGRGISATHGAHASVRVMPTTMAIGQAAGTAAAMVVAGNAGTRAVSPGLLRERLRAADAFLTA</sequence>
<protein>
    <submittedName>
        <fullName evidence="6">FAD-dependent oxidoreductase</fullName>
    </submittedName>
</protein>
<organism evidence="6 7">
    <name type="scientific">Teichococcus aerophilus</name>
    <dbReference type="NCBI Taxonomy" id="1224513"/>
    <lineage>
        <taxon>Bacteria</taxon>
        <taxon>Pseudomonadati</taxon>
        <taxon>Pseudomonadota</taxon>
        <taxon>Alphaproteobacteria</taxon>
        <taxon>Acetobacterales</taxon>
        <taxon>Roseomonadaceae</taxon>
        <taxon>Roseomonas</taxon>
    </lineage>
</organism>
<dbReference type="SUPFAM" id="SSF51905">
    <property type="entry name" value="FAD/NAD(P)-binding domain"/>
    <property type="match status" value="1"/>
</dbReference>
<evidence type="ECO:0000256" key="3">
    <source>
        <dbReference type="ARBA" id="ARBA00023002"/>
    </source>
</evidence>
<evidence type="ECO:0000313" key="7">
    <source>
        <dbReference type="Proteomes" id="UP000626026"/>
    </source>
</evidence>
<dbReference type="InterPro" id="IPR039650">
    <property type="entry name" value="HdrA-like"/>
</dbReference>
<name>A0ABR7RJP3_9PROT</name>
<evidence type="ECO:0000256" key="1">
    <source>
        <dbReference type="ARBA" id="ARBA00022485"/>
    </source>
</evidence>
<accession>A0ABR7RJP3</accession>
<dbReference type="InterPro" id="IPR036188">
    <property type="entry name" value="FAD/NAD-bd_sf"/>
</dbReference>
<evidence type="ECO:0000256" key="4">
    <source>
        <dbReference type="ARBA" id="ARBA00023004"/>
    </source>
</evidence>
<keyword evidence="7" id="KW-1185">Reference proteome</keyword>
<dbReference type="PANTHER" id="PTHR43498">
    <property type="entry name" value="FERREDOXIN:COB-COM HETERODISULFIDE REDUCTASE SUBUNIT A"/>
    <property type="match status" value="1"/>
</dbReference>
<reference evidence="6 7" key="1">
    <citation type="journal article" date="2013" name="Int. J. Syst. Evol. Microbiol.">
        <title>Roseomonas aerophila sp. nov., isolated from air.</title>
        <authorList>
            <person name="Kim S.J."/>
            <person name="Weon H.Y."/>
            <person name="Ahn J.H."/>
            <person name="Hong S.B."/>
            <person name="Seok S.J."/>
            <person name="Whang K.S."/>
            <person name="Kwon S.W."/>
        </authorList>
    </citation>
    <scope>NUCLEOTIDE SEQUENCE [LARGE SCALE GENOMIC DNA]</scope>
    <source>
        <strain evidence="6 7">NBRC 108923</strain>
    </source>
</reference>
<dbReference type="Gene3D" id="3.50.50.60">
    <property type="entry name" value="FAD/NAD(P)-binding domain"/>
    <property type="match status" value="1"/>
</dbReference>
<dbReference type="EMBL" id="JACTVA010000008">
    <property type="protein sequence ID" value="MBC9206531.1"/>
    <property type="molecule type" value="Genomic_DNA"/>
</dbReference>
<evidence type="ECO:0000256" key="2">
    <source>
        <dbReference type="ARBA" id="ARBA00022723"/>
    </source>
</evidence>
<comment type="caution">
    <text evidence="6">The sequence shown here is derived from an EMBL/GenBank/DDBJ whole genome shotgun (WGS) entry which is preliminary data.</text>
</comment>
<dbReference type="RefSeq" id="WP_187783709.1">
    <property type="nucleotide sequence ID" value="NZ_JACTVA010000008.1"/>
</dbReference>
<keyword evidence="1" id="KW-0004">4Fe-4S</keyword>